<evidence type="ECO:0000313" key="3">
    <source>
        <dbReference type="Proteomes" id="UP001059596"/>
    </source>
</evidence>
<feature type="non-terminal residue" evidence="2">
    <location>
        <position position="1"/>
    </location>
</feature>
<dbReference type="EMBL" id="JAMKOV010000009">
    <property type="protein sequence ID" value="KAI8038010.1"/>
    <property type="molecule type" value="Genomic_DNA"/>
</dbReference>
<feature type="region of interest" description="Disordered" evidence="1">
    <location>
        <begin position="1"/>
        <end position="84"/>
    </location>
</feature>
<feature type="non-terminal residue" evidence="2">
    <location>
        <position position="84"/>
    </location>
</feature>
<feature type="compositionally biased region" description="Polar residues" evidence="1">
    <location>
        <begin position="1"/>
        <end position="10"/>
    </location>
</feature>
<protein>
    <submittedName>
        <fullName evidence="2">Uncharacterized protein</fullName>
    </submittedName>
</protein>
<feature type="compositionally biased region" description="Pro residues" evidence="1">
    <location>
        <begin position="73"/>
        <end position="84"/>
    </location>
</feature>
<dbReference type="Proteomes" id="UP001059596">
    <property type="component" value="Unassembled WGS sequence"/>
</dbReference>
<keyword evidence="3" id="KW-1185">Reference proteome</keyword>
<name>A0A9P9YJU6_9MUSC</name>
<sequence length="84" mass="9137">AATSTAATLNSRQTTQQQHHHHSRTDRQHNGDGSNINISHRATRPTASGAEDIITQRPQRAPPFLRSEIHLPVPVPGPISTPLP</sequence>
<comment type="caution">
    <text evidence="2">The sequence shown here is derived from an EMBL/GenBank/DDBJ whole genome shotgun (WGS) entry which is preliminary data.</text>
</comment>
<evidence type="ECO:0000313" key="2">
    <source>
        <dbReference type="EMBL" id="KAI8038010.1"/>
    </source>
</evidence>
<reference evidence="2" key="1">
    <citation type="journal article" date="2023" name="Genome Biol. Evol.">
        <title>Long-read-based Genome Assembly of Drosophila gunungcola Reveals Fewer Chemosensory Genes in Flower-breeding Species.</title>
        <authorList>
            <person name="Negi A."/>
            <person name="Liao B.Y."/>
            <person name="Yeh S.D."/>
        </authorList>
    </citation>
    <scope>NUCLEOTIDE SEQUENCE</scope>
    <source>
        <strain evidence="2">Sukarami</strain>
    </source>
</reference>
<proteinExistence type="predicted"/>
<organism evidence="2 3">
    <name type="scientific">Drosophila gunungcola</name>
    <name type="common">fruit fly</name>
    <dbReference type="NCBI Taxonomy" id="103775"/>
    <lineage>
        <taxon>Eukaryota</taxon>
        <taxon>Metazoa</taxon>
        <taxon>Ecdysozoa</taxon>
        <taxon>Arthropoda</taxon>
        <taxon>Hexapoda</taxon>
        <taxon>Insecta</taxon>
        <taxon>Pterygota</taxon>
        <taxon>Neoptera</taxon>
        <taxon>Endopterygota</taxon>
        <taxon>Diptera</taxon>
        <taxon>Brachycera</taxon>
        <taxon>Muscomorpha</taxon>
        <taxon>Ephydroidea</taxon>
        <taxon>Drosophilidae</taxon>
        <taxon>Drosophila</taxon>
        <taxon>Sophophora</taxon>
    </lineage>
</organism>
<evidence type="ECO:0000256" key="1">
    <source>
        <dbReference type="SAM" id="MobiDB-lite"/>
    </source>
</evidence>
<feature type="compositionally biased region" description="Polar residues" evidence="1">
    <location>
        <begin position="31"/>
        <end position="40"/>
    </location>
</feature>
<gene>
    <name evidence="2" type="ORF">M5D96_009051</name>
</gene>
<dbReference type="AlphaFoldDB" id="A0A9P9YJU6"/>
<accession>A0A9P9YJU6</accession>